<dbReference type="RefSeq" id="WP_184038327.1">
    <property type="nucleotide sequence ID" value="NZ_JACHHY010000010.1"/>
</dbReference>
<reference evidence="1 2" key="1">
    <citation type="submission" date="2020-08" db="EMBL/GenBank/DDBJ databases">
        <title>Genomic Encyclopedia of Type Strains, Phase IV (KMG-IV): sequencing the most valuable type-strain genomes for metagenomic binning, comparative biology and taxonomic classification.</title>
        <authorList>
            <person name="Goeker M."/>
        </authorList>
    </citation>
    <scope>NUCLEOTIDE SEQUENCE [LARGE SCALE GENOMIC DNA]</scope>
    <source>
        <strain evidence="1 2">DSM 27165</strain>
    </source>
</reference>
<comment type="caution">
    <text evidence="1">The sequence shown here is derived from an EMBL/GenBank/DDBJ whole genome shotgun (WGS) entry which is preliminary data.</text>
</comment>
<evidence type="ECO:0000313" key="2">
    <source>
        <dbReference type="Proteomes" id="UP000575898"/>
    </source>
</evidence>
<gene>
    <name evidence="1" type="ORF">HNQ59_001973</name>
</gene>
<accession>A0A840MPL1</accession>
<proteinExistence type="predicted"/>
<dbReference type="Proteomes" id="UP000575898">
    <property type="component" value="Unassembled WGS sequence"/>
</dbReference>
<sequence>MAFGAGWLSGALPAAAQGGGWWPSLGLVVVDESRLVGGGWRLVIFNVINGPNIISKAMPPTHHNPLASVV</sequence>
<evidence type="ECO:0000313" key="1">
    <source>
        <dbReference type="EMBL" id="MBB5018682.1"/>
    </source>
</evidence>
<dbReference type="EMBL" id="JACHHY010000010">
    <property type="protein sequence ID" value="MBB5018682.1"/>
    <property type="molecule type" value="Genomic_DNA"/>
</dbReference>
<protein>
    <submittedName>
        <fullName evidence="1">Uncharacterized protein</fullName>
    </submittedName>
</protein>
<name>A0A840MPL1_9PROT</name>
<organism evidence="1 2">
    <name type="scientific">Chitinivorax tropicus</name>
    <dbReference type="NCBI Taxonomy" id="714531"/>
    <lineage>
        <taxon>Bacteria</taxon>
        <taxon>Pseudomonadati</taxon>
        <taxon>Pseudomonadota</taxon>
        <taxon>Betaproteobacteria</taxon>
        <taxon>Chitinivorax</taxon>
    </lineage>
</organism>
<dbReference type="AlphaFoldDB" id="A0A840MPL1"/>
<keyword evidence="2" id="KW-1185">Reference proteome</keyword>